<dbReference type="EnsemblPlants" id="Kaladp0010s0055.1.v1.1">
    <property type="protein sequence ID" value="Kaladp0010s0055.1.v1.1"/>
    <property type="gene ID" value="Kaladp0010s0055.v1.1"/>
</dbReference>
<keyword evidence="1" id="KW-0175">Coiled coil</keyword>
<dbReference type="PANTHER" id="PTHR34360:SF2">
    <property type="entry name" value="MYOSIN HEAVY CHAIN-LIKE PROTEIN"/>
    <property type="match status" value="1"/>
</dbReference>
<dbReference type="PANTHER" id="PTHR34360">
    <property type="entry name" value="OS08G0519400 PROTEIN"/>
    <property type="match status" value="1"/>
</dbReference>
<protein>
    <submittedName>
        <fullName evidence="4">Uncharacterized protein</fullName>
    </submittedName>
</protein>
<keyword evidence="2" id="KW-0812">Transmembrane</keyword>
<name>A0A7N0RF15_KALFE</name>
<dbReference type="Proteomes" id="UP000594263">
    <property type="component" value="Unplaced"/>
</dbReference>
<dbReference type="Gramene" id="Kaladp0010s0055.1.v1.1">
    <property type="protein sequence ID" value="Kaladp0010s0055.1.v1.1"/>
    <property type="gene ID" value="Kaladp0010s0055.v1.1"/>
</dbReference>
<keyword evidence="3" id="KW-0732">Signal</keyword>
<keyword evidence="2" id="KW-0472">Membrane</keyword>
<keyword evidence="5" id="KW-1185">Reference proteome</keyword>
<dbReference type="OMA" id="FPLMSAW"/>
<feature type="chain" id="PRO_5029677041" evidence="3">
    <location>
        <begin position="22"/>
        <end position="282"/>
    </location>
</feature>
<feature type="coiled-coil region" evidence="1">
    <location>
        <begin position="43"/>
        <end position="91"/>
    </location>
</feature>
<feature type="coiled-coil region" evidence="1">
    <location>
        <begin position="128"/>
        <end position="183"/>
    </location>
</feature>
<evidence type="ECO:0000313" key="4">
    <source>
        <dbReference type="EnsemblPlants" id="Kaladp0010s0055.1.v1.1"/>
    </source>
</evidence>
<sequence length="282" mass="32207">MSPAAVTAILLAVVASRFASSSTFPPQVDIGSRCHERDSICDVNDMKLKVARFEAMLEEKSENLKSKSDLHDALEQRNYELAAEILILEAQIEELKGGELLPEDEVVSQLEEEVQSLWSISRKNNFDLHILESQAVEAEERLVDVKSEVEKMADVVTENWIQIRHLEQALQGAQIKTAEIEKQLCLQKCSFFERLPLLLDQHVSKNLPDVKLYWSKVLKQLQIYLSAVKKYHLQLQQFVRQEIEKNRLTAAYSSEEVVFFLASALLTFPILCTLMLLLSLLH</sequence>
<evidence type="ECO:0000256" key="1">
    <source>
        <dbReference type="SAM" id="Coils"/>
    </source>
</evidence>
<feature type="transmembrane region" description="Helical" evidence="2">
    <location>
        <begin position="257"/>
        <end position="281"/>
    </location>
</feature>
<organism evidence="4 5">
    <name type="scientific">Kalanchoe fedtschenkoi</name>
    <name type="common">Lavender scallops</name>
    <name type="synonym">South American air plant</name>
    <dbReference type="NCBI Taxonomy" id="63787"/>
    <lineage>
        <taxon>Eukaryota</taxon>
        <taxon>Viridiplantae</taxon>
        <taxon>Streptophyta</taxon>
        <taxon>Embryophyta</taxon>
        <taxon>Tracheophyta</taxon>
        <taxon>Spermatophyta</taxon>
        <taxon>Magnoliopsida</taxon>
        <taxon>eudicotyledons</taxon>
        <taxon>Gunneridae</taxon>
        <taxon>Pentapetalae</taxon>
        <taxon>Saxifragales</taxon>
        <taxon>Crassulaceae</taxon>
        <taxon>Kalanchoe</taxon>
    </lineage>
</organism>
<accession>A0A7N0RF15</accession>
<dbReference type="AlphaFoldDB" id="A0A7N0RF15"/>
<evidence type="ECO:0000256" key="3">
    <source>
        <dbReference type="SAM" id="SignalP"/>
    </source>
</evidence>
<evidence type="ECO:0000256" key="2">
    <source>
        <dbReference type="SAM" id="Phobius"/>
    </source>
</evidence>
<evidence type="ECO:0000313" key="5">
    <source>
        <dbReference type="Proteomes" id="UP000594263"/>
    </source>
</evidence>
<proteinExistence type="predicted"/>
<reference evidence="4" key="1">
    <citation type="submission" date="2021-01" db="UniProtKB">
        <authorList>
            <consortium name="EnsemblPlants"/>
        </authorList>
    </citation>
    <scope>IDENTIFICATION</scope>
</reference>
<feature type="signal peptide" evidence="3">
    <location>
        <begin position="1"/>
        <end position="21"/>
    </location>
</feature>
<keyword evidence="2" id="KW-1133">Transmembrane helix</keyword>